<dbReference type="Pfam" id="PF07670">
    <property type="entry name" value="Gate"/>
    <property type="match status" value="1"/>
</dbReference>
<organism evidence="3">
    <name type="scientific">marine metagenome</name>
    <dbReference type="NCBI Taxonomy" id="408172"/>
    <lineage>
        <taxon>unclassified sequences</taxon>
        <taxon>metagenomes</taxon>
        <taxon>ecological metagenomes</taxon>
    </lineage>
</organism>
<keyword evidence="1" id="KW-0472">Membrane</keyword>
<feature type="domain" description="Nucleoside transporter/FeoB GTPase Gate" evidence="2">
    <location>
        <begin position="141"/>
        <end position="239"/>
    </location>
</feature>
<proteinExistence type="predicted"/>
<feature type="transmembrane region" description="Helical" evidence="1">
    <location>
        <begin position="242"/>
        <end position="261"/>
    </location>
</feature>
<dbReference type="AlphaFoldDB" id="A0A382EAR4"/>
<reference evidence="3" key="1">
    <citation type="submission" date="2018-05" db="EMBL/GenBank/DDBJ databases">
        <authorList>
            <person name="Lanie J.A."/>
            <person name="Ng W.-L."/>
            <person name="Kazmierczak K.M."/>
            <person name="Andrzejewski T.M."/>
            <person name="Davidsen T.M."/>
            <person name="Wayne K.J."/>
            <person name="Tettelin H."/>
            <person name="Glass J.I."/>
            <person name="Rusch D."/>
            <person name="Podicherti R."/>
            <person name="Tsui H.-C.T."/>
            <person name="Winkler M.E."/>
        </authorList>
    </citation>
    <scope>NUCLEOTIDE SEQUENCE</scope>
</reference>
<feature type="transmembrane region" description="Helical" evidence="1">
    <location>
        <begin position="137"/>
        <end position="161"/>
    </location>
</feature>
<feature type="transmembrane region" description="Helical" evidence="1">
    <location>
        <begin position="58"/>
        <end position="82"/>
    </location>
</feature>
<dbReference type="InterPro" id="IPR011642">
    <property type="entry name" value="Gate_dom"/>
</dbReference>
<sequence>MIYTRRVSIKPERNDYLRFIIPSLIGVFLFLFPVSDGGSTTIPIGIMADRLHAAASNYLAHGTTAVFVSAALLTAIFTFGPARLKERWAGAHTLFATTPVWFILRLLGGLFGLMTFLELGPDWVIGADTGRTAYIDLAGIIFCILGPACLLMPFLTDFGFLEFAGTLMRRFFQVTFNLPGRAAIDTLASWVGASSVAVLMTVKQYESGFYSVREAGVITTNFSVVSIPFVVLTARVAGIPELFVPLYTTMVGIGIICAVITPRIPPLSRLPDTYHEPAGCQIHEAVEENVSSFQWALNQSLYRARNAPDPRRLIGGGFKAVADLFFTMMPAAMTIEFL</sequence>
<keyword evidence="1" id="KW-1133">Transmembrane helix</keyword>
<evidence type="ECO:0000313" key="3">
    <source>
        <dbReference type="EMBL" id="SVB47575.1"/>
    </source>
</evidence>
<feature type="transmembrane region" description="Helical" evidence="1">
    <location>
        <begin position="94"/>
        <end position="117"/>
    </location>
</feature>
<evidence type="ECO:0000256" key="1">
    <source>
        <dbReference type="SAM" id="Phobius"/>
    </source>
</evidence>
<accession>A0A382EAR4</accession>
<dbReference type="EMBL" id="UINC01043482">
    <property type="protein sequence ID" value="SVB47575.1"/>
    <property type="molecule type" value="Genomic_DNA"/>
</dbReference>
<name>A0A382EAR4_9ZZZZ</name>
<keyword evidence="1" id="KW-0812">Transmembrane</keyword>
<feature type="non-terminal residue" evidence="3">
    <location>
        <position position="338"/>
    </location>
</feature>
<feature type="transmembrane region" description="Helical" evidence="1">
    <location>
        <begin position="16"/>
        <end position="34"/>
    </location>
</feature>
<protein>
    <recommendedName>
        <fullName evidence="2">Nucleoside transporter/FeoB GTPase Gate domain-containing protein</fullName>
    </recommendedName>
</protein>
<gene>
    <name evidence="3" type="ORF">METZ01_LOCUS200429</name>
</gene>
<evidence type="ECO:0000259" key="2">
    <source>
        <dbReference type="Pfam" id="PF07670"/>
    </source>
</evidence>